<dbReference type="Proteomes" id="UP000664859">
    <property type="component" value="Unassembled WGS sequence"/>
</dbReference>
<dbReference type="PANTHER" id="PTHR35514:SF1">
    <property type="entry name" value="THYLAKOID LUMENAL 15.0 KDA PROTEIN 2, CHLOROPLASTIC"/>
    <property type="match status" value="1"/>
</dbReference>
<evidence type="ECO:0000256" key="1">
    <source>
        <dbReference type="SAM" id="SignalP"/>
    </source>
</evidence>
<organism evidence="3 4">
    <name type="scientific">Tribonema minus</name>
    <dbReference type="NCBI Taxonomy" id="303371"/>
    <lineage>
        <taxon>Eukaryota</taxon>
        <taxon>Sar</taxon>
        <taxon>Stramenopiles</taxon>
        <taxon>Ochrophyta</taxon>
        <taxon>PX clade</taxon>
        <taxon>Xanthophyceae</taxon>
        <taxon>Tribonematales</taxon>
        <taxon>Tribonemataceae</taxon>
        <taxon>Tribonema</taxon>
    </lineage>
</organism>
<name>A0A836CHD3_9STRA</name>
<sequence>MLSKGAAAAVASCIVTYLAAPAQGFTAGGAGALGLAAQRSNGVRMQLVEDSWRGDRRDALKAVTAAAVGSVLLAGSAAEARPEGVNKPELLPKGPKVEVIDLMNYLTSGQEKRLTNTVQRIEKDTGVKVRILTQRYPQTPGYAIKDYWNVDDKSIVLIADRGAKGTANLLNFNVGEGLKFQLPNAFWTRLQSKYGTGFFVRDNGEDQAIILAIDTIAYCLKQGYCVDVPKELGL</sequence>
<comment type="caution">
    <text evidence="3">The sequence shown here is derived from an EMBL/GenBank/DDBJ whole genome shotgun (WGS) entry which is preliminary data.</text>
</comment>
<feature type="signal peptide" evidence="1">
    <location>
        <begin position="1"/>
        <end position="24"/>
    </location>
</feature>
<dbReference type="AlphaFoldDB" id="A0A836CHD3"/>
<dbReference type="InterPro" id="IPR007621">
    <property type="entry name" value="TPM_dom"/>
</dbReference>
<evidence type="ECO:0000313" key="4">
    <source>
        <dbReference type="Proteomes" id="UP000664859"/>
    </source>
</evidence>
<feature type="domain" description="TPM" evidence="2">
    <location>
        <begin position="99"/>
        <end position="217"/>
    </location>
</feature>
<dbReference type="EMBL" id="JAFCMP010000135">
    <property type="protein sequence ID" value="KAG5185273.1"/>
    <property type="molecule type" value="Genomic_DNA"/>
</dbReference>
<dbReference type="Pfam" id="PF04536">
    <property type="entry name" value="TPM_phosphatase"/>
    <property type="match status" value="1"/>
</dbReference>
<protein>
    <submittedName>
        <fullName evidence="3">Thylakoid lumen 15.0 kDa protein</fullName>
    </submittedName>
</protein>
<feature type="chain" id="PRO_5032577953" evidence="1">
    <location>
        <begin position="25"/>
        <end position="234"/>
    </location>
</feature>
<evidence type="ECO:0000259" key="2">
    <source>
        <dbReference type="Pfam" id="PF04536"/>
    </source>
</evidence>
<evidence type="ECO:0000313" key="3">
    <source>
        <dbReference type="EMBL" id="KAG5185273.1"/>
    </source>
</evidence>
<gene>
    <name evidence="3" type="ORF">JKP88DRAFT_269659</name>
</gene>
<keyword evidence="4" id="KW-1185">Reference proteome</keyword>
<dbReference type="Gene3D" id="3.10.310.50">
    <property type="match status" value="1"/>
</dbReference>
<keyword evidence="1" id="KW-0732">Signal</keyword>
<accession>A0A836CHD3</accession>
<dbReference type="OrthoDB" id="417797at2759"/>
<reference evidence="3" key="1">
    <citation type="submission" date="2021-02" db="EMBL/GenBank/DDBJ databases">
        <title>First Annotated Genome of the Yellow-green Alga Tribonema minus.</title>
        <authorList>
            <person name="Mahan K.M."/>
        </authorList>
    </citation>
    <scope>NUCLEOTIDE SEQUENCE</scope>
    <source>
        <strain evidence="3">UTEX B ZZ1240</strain>
    </source>
</reference>
<proteinExistence type="predicted"/>
<dbReference type="PANTHER" id="PTHR35514">
    <property type="entry name" value="THYLAKOID LUMENAL 15.0 KDA PROTEIN 2, CHLOROPLASTIC"/>
    <property type="match status" value="1"/>
</dbReference>